<dbReference type="GO" id="GO:0005829">
    <property type="term" value="C:cytosol"/>
    <property type="evidence" value="ECO:0007669"/>
    <property type="project" value="TreeGrafter"/>
</dbReference>
<evidence type="ECO:0000256" key="10">
    <source>
        <dbReference type="HAMAP-Rule" id="MF_01697"/>
    </source>
</evidence>
<evidence type="ECO:0000259" key="11">
    <source>
        <dbReference type="Pfam" id="PF01406"/>
    </source>
</evidence>
<evidence type="ECO:0000256" key="4">
    <source>
        <dbReference type="ARBA" id="ARBA00022598"/>
    </source>
</evidence>
<dbReference type="GO" id="GO:0008270">
    <property type="term" value="F:zinc ion binding"/>
    <property type="evidence" value="ECO:0007669"/>
    <property type="project" value="UniProtKB-UniRule"/>
</dbReference>
<feature type="short sequence motif" description="'HIGH' region" evidence="10">
    <location>
        <begin position="45"/>
        <end position="55"/>
    </location>
</feature>
<dbReference type="FunFam" id="3.40.50.620:FF:000134">
    <property type="entry name" value="L-cysteine:1D-myo-inositol 2-amino-2-deoxy-alpha-D-glucopyranoside ligase"/>
    <property type="match status" value="1"/>
</dbReference>
<dbReference type="InterPro" id="IPR032678">
    <property type="entry name" value="tRNA-synt_1_cat_dom"/>
</dbReference>
<keyword evidence="13" id="KW-1185">Reference proteome</keyword>
<comment type="similarity">
    <text evidence="2 10">Belongs to the class-I aminoacyl-tRNA synthetase family. MshC subfamily.</text>
</comment>
<keyword evidence="6 10" id="KW-0547">Nucleotide-binding</keyword>
<dbReference type="PRINTS" id="PR00983">
    <property type="entry name" value="TRNASYNTHCYS"/>
</dbReference>
<evidence type="ECO:0000256" key="1">
    <source>
        <dbReference type="ARBA" id="ARBA00003679"/>
    </source>
</evidence>
<dbReference type="Proteomes" id="UP000475214">
    <property type="component" value="Unassembled WGS sequence"/>
</dbReference>
<dbReference type="PANTHER" id="PTHR10890:SF3">
    <property type="entry name" value="CYSTEINE--TRNA LIGASE, CYTOPLASMIC"/>
    <property type="match status" value="1"/>
</dbReference>
<dbReference type="Gene3D" id="1.20.120.640">
    <property type="entry name" value="Anticodon-binding domain of a subclass of class I aminoacyl-tRNA synthetases"/>
    <property type="match status" value="1"/>
</dbReference>
<dbReference type="RefSeq" id="WP_163738677.1">
    <property type="nucleotide sequence ID" value="NZ_JAAGOA010000009.1"/>
</dbReference>
<feature type="binding site" evidence="10">
    <location>
        <position position="223"/>
    </location>
    <ligand>
        <name>L-cysteinyl-5'-AMP</name>
        <dbReference type="ChEBI" id="CHEBI:144924"/>
    </ligand>
</feature>
<feature type="binding site" evidence="10">
    <location>
        <position position="58"/>
    </location>
    <ligand>
        <name>L-cysteinyl-5'-AMP</name>
        <dbReference type="ChEBI" id="CHEBI:144924"/>
    </ligand>
</feature>
<feature type="binding site" evidence="10">
    <location>
        <begin position="43"/>
        <end position="46"/>
    </location>
    <ligand>
        <name>L-cysteinyl-5'-AMP</name>
        <dbReference type="ChEBI" id="CHEBI:144924"/>
    </ligand>
</feature>
<evidence type="ECO:0000256" key="2">
    <source>
        <dbReference type="ARBA" id="ARBA00007723"/>
    </source>
</evidence>
<dbReference type="AlphaFoldDB" id="A0A6L9S9R2"/>
<comment type="caution">
    <text evidence="12">The sequence shown here is derived from an EMBL/GenBank/DDBJ whole genome shotgun (WGS) entry which is preliminary data.</text>
</comment>
<keyword evidence="5 10" id="KW-0479">Metal-binding</keyword>
<feature type="short sequence motif" description="'KMSKS' region" evidence="10">
    <location>
        <begin position="285"/>
        <end position="289"/>
    </location>
</feature>
<evidence type="ECO:0000256" key="7">
    <source>
        <dbReference type="ARBA" id="ARBA00022833"/>
    </source>
</evidence>
<keyword evidence="7 10" id="KW-0862">Zinc</keyword>
<dbReference type="GO" id="GO:0005524">
    <property type="term" value="F:ATP binding"/>
    <property type="evidence" value="ECO:0007669"/>
    <property type="project" value="UniProtKB-KW"/>
</dbReference>
<dbReference type="InterPro" id="IPR014729">
    <property type="entry name" value="Rossmann-like_a/b/a_fold"/>
</dbReference>
<comment type="cofactor">
    <cofactor evidence="10">
        <name>Zn(2+)</name>
        <dbReference type="ChEBI" id="CHEBI:29105"/>
    </cofactor>
    <text evidence="10">Binds 1 zinc ion per subunit.</text>
</comment>
<evidence type="ECO:0000256" key="5">
    <source>
        <dbReference type="ARBA" id="ARBA00022723"/>
    </source>
</evidence>
<evidence type="ECO:0000256" key="3">
    <source>
        <dbReference type="ARBA" id="ARBA00011245"/>
    </source>
</evidence>
<dbReference type="Gene3D" id="3.40.50.620">
    <property type="entry name" value="HUPs"/>
    <property type="match status" value="1"/>
</dbReference>
<dbReference type="SUPFAM" id="SSF52374">
    <property type="entry name" value="Nucleotidylyl transferase"/>
    <property type="match status" value="1"/>
</dbReference>
<feature type="domain" description="tRNA synthetases class I catalytic" evidence="11">
    <location>
        <begin position="35"/>
        <end position="332"/>
    </location>
</feature>
<dbReference type="GO" id="GO:0010125">
    <property type="term" value="P:mycothiol biosynthetic process"/>
    <property type="evidence" value="ECO:0007669"/>
    <property type="project" value="UniProtKB-UniRule"/>
</dbReference>
<evidence type="ECO:0000256" key="9">
    <source>
        <dbReference type="ARBA" id="ARBA00048350"/>
    </source>
</evidence>
<dbReference type="EC" id="6.3.1.13" evidence="10"/>
<gene>
    <name evidence="10" type="primary">mshC</name>
    <name evidence="12" type="ORF">G1H10_14095</name>
</gene>
<comment type="subunit">
    <text evidence="3 10">Monomer.</text>
</comment>
<sequence>MDAWAADDIRPLPGRGDPVRLYDTATGSVRVAASASTASLYVCGITPYDATHLGHAATYVAFDVLNRAWQDAGLQVSYVQNVTDIDDPLLERAAQTGQHWADLAAEQTDLFRADMAWLRVLPPDSYIAAADAVAEITELIGRLKDASAVYDVGGDLYFSVRSDPSFGSISGLDDATMRELFAERGGDPDRPGKQDPLDCLLWRAERPGEPAWPSPYGSGRPGWHIECTAIALEHLGSGFDVQGGGSDLIFPHHEMCASEAHVATGKPSFAQNYVHAGMMGYQGEKMSKSLGNLVFAAALRRGETDPGAVRLALYTEHYRADREWTDGQLADASHRLDRWREAVSRPAGPDATPVLSGVRERLADDLDTPGALRVIDEWVAATLAGEGADASAPGLVRQLADTLLGVRL</sequence>
<evidence type="ECO:0000256" key="8">
    <source>
        <dbReference type="ARBA" id="ARBA00022840"/>
    </source>
</evidence>
<dbReference type="Pfam" id="PF01406">
    <property type="entry name" value="tRNA-synt_1e"/>
    <property type="match status" value="1"/>
</dbReference>
<accession>A0A6L9S9R2</accession>
<comment type="caution">
    <text evidence="10">Lacks conserved residue(s) required for the propagation of feature annotation.</text>
</comment>
<feature type="binding site" evidence="10">
    <location>
        <position position="227"/>
    </location>
    <ligand>
        <name>Zn(2+)</name>
        <dbReference type="ChEBI" id="CHEBI:29105"/>
    </ligand>
</feature>
<dbReference type="NCBIfam" id="TIGR03447">
    <property type="entry name" value="mycothiol_MshC"/>
    <property type="match status" value="1"/>
</dbReference>
<evidence type="ECO:0000256" key="6">
    <source>
        <dbReference type="ARBA" id="ARBA00022741"/>
    </source>
</evidence>
<proteinExistence type="inferred from homology"/>
<keyword evidence="8 10" id="KW-0067">ATP-binding</keyword>
<name>A0A6L9S9R2_9ACTN</name>
<keyword evidence="4 10" id="KW-0436">Ligase</keyword>
<feature type="binding site" evidence="10">
    <location>
        <position position="43"/>
    </location>
    <ligand>
        <name>Zn(2+)</name>
        <dbReference type="ChEBI" id="CHEBI:29105"/>
    </ligand>
</feature>
<feature type="binding site" evidence="10">
    <location>
        <begin position="81"/>
        <end position="83"/>
    </location>
    <ligand>
        <name>L-cysteinyl-5'-AMP</name>
        <dbReference type="ChEBI" id="CHEBI:144924"/>
    </ligand>
</feature>
<feature type="binding site" evidence="10">
    <location>
        <position position="252"/>
    </location>
    <ligand>
        <name>Zn(2+)</name>
        <dbReference type="ChEBI" id="CHEBI:29105"/>
    </ligand>
</feature>
<evidence type="ECO:0000313" key="13">
    <source>
        <dbReference type="Proteomes" id="UP000475214"/>
    </source>
</evidence>
<dbReference type="InterPro" id="IPR017812">
    <property type="entry name" value="Mycothiol_ligase_MshC"/>
</dbReference>
<dbReference type="GO" id="GO:0004817">
    <property type="term" value="F:cysteine-tRNA ligase activity"/>
    <property type="evidence" value="ECO:0007669"/>
    <property type="project" value="TreeGrafter"/>
</dbReference>
<comment type="function">
    <text evidence="1 10">Catalyzes the ATP-dependent condensation of GlcN-Ins and L-cysteine to form L-Cys-GlcN-Ins.</text>
</comment>
<dbReference type="GO" id="GO:0035446">
    <property type="term" value="F:cysteine-glucosaminylinositol ligase activity"/>
    <property type="evidence" value="ECO:0007669"/>
    <property type="project" value="UniProtKB-UniRule"/>
</dbReference>
<dbReference type="EMBL" id="JAAGOA010000009">
    <property type="protein sequence ID" value="NEE01302.1"/>
    <property type="molecule type" value="Genomic_DNA"/>
</dbReference>
<protein>
    <recommendedName>
        <fullName evidence="10">L-cysteine:1D-myo-inositol 2-amino-2-deoxy-alpha-D-glucopyranoside ligase</fullName>
        <shortName evidence="10">L-Cys:GlcN-Ins ligase</shortName>
        <ecNumber evidence="10">6.3.1.13</ecNumber>
    </recommendedName>
    <alternativeName>
        <fullName evidence="10">Mycothiol ligase</fullName>
        <shortName evidence="10">MSH ligase</shortName>
    </alternativeName>
</protein>
<feature type="short sequence motif" description="'ERGGDP' region" evidence="10">
    <location>
        <begin position="183"/>
        <end position="188"/>
    </location>
</feature>
<dbReference type="PANTHER" id="PTHR10890">
    <property type="entry name" value="CYSTEINYL-TRNA SYNTHETASE"/>
    <property type="match status" value="1"/>
</dbReference>
<evidence type="ECO:0000313" key="12">
    <source>
        <dbReference type="EMBL" id="NEE01302.1"/>
    </source>
</evidence>
<reference evidence="12 13" key="1">
    <citation type="submission" date="2020-02" db="EMBL/GenBank/DDBJ databases">
        <authorList>
            <person name="Li X.-J."/>
            <person name="Han X.-M."/>
        </authorList>
    </citation>
    <scope>NUCLEOTIDE SEQUENCE [LARGE SCALE GENOMIC DNA]</scope>
    <source>
        <strain evidence="12 13">CCTCC AB 2017055</strain>
    </source>
</reference>
<dbReference type="GO" id="GO:0006423">
    <property type="term" value="P:cysteinyl-tRNA aminoacylation"/>
    <property type="evidence" value="ECO:0007669"/>
    <property type="project" value="TreeGrafter"/>
</dbReference>
<comment type="catalytic activity">
    <reaction evidence="9 10">
        <text>1D-myo-inositol 2-amino-2-deoxy-alpha-D-glucopyranoside + L-cysteine + ATP = 1D-myo-inositol 2-(L-cysteinylamino)-2-deoxy-alpha-D-glucopyranoside + AMP + diphosphate + H(+)</text>
        <dbReference type="Rhea" id="RHEA:26176"/>
        <dbReference type="ChEBI" id="CHEBI:15378"/>
        <dbReference type="ChEBI" id="CHEBI:30616"/>
        <dbReference type="ChEBI" id="CHEBI:33019"/>
        <dbReference type="ChEBI" id="CHEBI:35235"/>
        <dbReference type="ChEBI" id="CHEBI:58886"/>
        <dbReference type="ChEBI" id="CHEBI:58887"/>
        <dbReference type="ChEBI" id="CHEBI:456215"/>
        <dbReference type="EC" id="6.3.1.13"/>
    </reaction>
</comment>
<dbReference type="InterPro" id="IPR024909">
    <property type="entry name" value="Cys-tRNA/MSH_ligase"/>
</dbReference>
<feature type="binding site" evidence="10">
    <location>
        <begin position="245"/>
        <end position="247"/>
    </location>
    <ligand>
        <name>L-cysteinyl-5'-AMP</name>
        <dbReference type="ChEBI" id="CHEBI:144924"/>
    </ligand>
</feature>
<dbReference type="HAMAP" id="MF_01697">
    <property type="entry name" value="MshC"/>
    <property type="match status" value="1"/>
</dbReference>
<organism evidence="12 13">
    <name type="scientific">Phytoactinopolyspora halotolerans</name>
    <dbReference type="NCBI Taxonomy" id="1981512"/>
    <lineage>
        <taxon>Bacteria</taxon>
        <taxon>Bacillati</taxon>
        <taxon>Actinomycetota</taxon>
        <taxon>Actinomycetes</taxon>
        <taxon>Jiangellales</taxon>
        <taxon>Jiangellaceae</taxon>
        <taxon>Phytoactinopolyspora</taxon>
    </lineage>
</organism>